<keyword evidence="1" id="KW-1133">Transmembrane helix</keyword>
<dbReference type="RefSeq" id="WP_158358482.1">
    <property type="nucleotide sequence ID" value="NZ_JACRTJ010000027.1"/>
</dbReference>
<feature type="transmembrane region" description="Helical" evidence="1">
    <location>
        <begin position="145"/>
        <end position="165"/>
    </location>
</feature>
<dbReference type="InterPro" id="IPR021997">
    <property type="entry name" value="SporV_AA"/>
</dbReference>
<feature type="transmembrane region" description="Helical" evidence="1">
    <location>
        <begin position="103"/>
        <end position="121"/>
    </location>
</feature>
<comment type="caution">
    <text evidence="3">The sequence shown here is derived from an EMBL/GenBank/DDBJ whole genome shotgun (WGS) entry which is preliminary data.</text>
</comment>
<name>A0ABR7NV81_9FIRM</name>
<sequence length="209" mass="23334">MSDTVYIKISQSTEVHEPEVRVKDIAQVHCRNKAAEARIKALKVTSFKERDREASYVGSVMDLLEELEGTGSSIQINSVGETDFIVSYNPQIKRRAALQWMKTAFVSAVSFCGAAFAIMTFNNDANVTDVFGNLYRLIMGAEPQGITVLEISYSVGLSLGILVFFNHFASWKITVDPTPIEVEMRLYEENLDKALIQNAGRKEAQTDVR</sequence>
<accession>A0ABR7NV81</accession>
<evidence type="ECO:0000313" key="3">
    <source>
        <dbReference type="EMBL" id="MBC8599972.1"/>
    </source>
</evidence>
<dbReference type="EMBL" id="JACRTJ010000027">
    <property type="protein sequence ID" value="MBC8599972.1"/>
    <property type="molecule type" value="Genomic_DNA"/>
</dbReference>
<evidence type="ECO:0000259" key="2">
    <source>
        <dbReference type="Pfam" id="PF12164"/>
    </source>
</evidence>
<dbReference type="Pfam" id="PF12164">
    <property type="entry name" value="SporV_AA"/>
    <property type="match status" value="1"/>
</dbReference>
<protein>
    <submittedName>
        <fullName evidence="3">Stage V sporulation protein AA</fullName>
    </submittedName>
</protein>
<feature type="domain" description="Stage V sporulation protein AA" evidence="2">
    <location>
        <begin position="3"/>
        <end position="89"/>
    </location>
</feature>
<dbReference type="Proteomes" id="UP000647491">
    <property type="component" value="Unassembled WGS sequence"/>
</dbReference>
<proteinExistence type="predicted"/>
<evidence type="ECO:0000313" key="4">
    <source>
        <dbReference type="Proteomes" id="UP000647491"/>
    </source>
</evidence>
<dbReference type="Gene3D" id="2.60.480.10">
    <property type="entry name" value="eubacterium ventriosum atcc domain"/>
    <property type="match status" value="1"/>
</dbReference>
<evidence type="ECO:0000256" key="1">
    <source>
        <dbReference type="SAM" id="Phobius"/>
    </source>
</evidence>
<keyword evidence="1" id="KW-0812">Transmembrane</keyword>
<reference evidence="3 4" key="1">
    <citation type="submission" date="2020-08" db="EMBL/GenBank/DDBJ databases">
        <title>Genome public.</title>
        <authorList>
            <person name="Liu C."/>
            <person name="Sun Q."/>
        </authorList>
    </citation>
    <scope>NUCLEOTIDE SEQUENCE [LARGE SCALE GENOMIC DNA]</scope>
    <source>
        <strain evidence="3 4">BX10</strain>
    </source>
</reference>
<organism evidence="3 4">
    <name type="scientific">Enterocloster hominis</name>
    <name type="common">ex Liu et al. 2021</name>
    <dbReference type="NCBI Taxonomy" id="2763663"/>
    <lineage>
        <taxon>Bacteria</taxon>
        <taxon>Bacillati</taxon>
        <taxon>Bacillota</taxon>
        <taxon>Clostridia</taxon>
        <taxon>Lachnospirales</taxon>
        <taxon>Lachnospiraceae</taxon>
        <taxon>Enterocloster</taxon>
    </lineage>
</organism>
<keyword evidence="1" id="KW-0472">Membrane</keyword>
<dbReference type="InterPro" id="IPR038548">
    <property type="entry name" value="SporV_AA_N_sf"/>
</dbReference>
<keyword evidence="4" id="KW-1185">Reference proteome</keyword>
<gene>
    <name evidence="3" type="ORF">H8708_12170</name>
</gene>